<sequence>MAATTPYGPVITQRYPPVTSTGAGLIATAIIMPVLATLWTMVRIWTRRIRGVSAWFIEDILCYLALVFFWGLGINYICMVTLGGAGNHLPQLLEGDYITRFSQTTFAAQVLYALALGFTKMSITWMIKRIFFESSHAWIPYVIMILNFCWMMQTILTGVLLCRPITLNWNPNGRGKCGNQTIAFSTVSIIDIITDILIISLPIKMLWGLQMKRSYKLAVACMFGAGLITIGFTVVRLHSVFTLDFSDATYNFVSLSIIGIVQSGVAIIVASAPLLRPAFDCTVGSWSSSFGRNSRASSSRTPKERSSRRKAASRTKGSTGASSLSISKNSKAPAGFQQISESEENLRWEMDVMHADKGKTLTEVSNARYGDGTDEEDLPSGRIKVTHSTQISRG</sequence>
<comment type="caution">
    <text evidence="1">The sequence shown here is derived from an EMBL/GenBank/DDBJ whole genome shotgun (WGS) entry which is preliminary data.</text>
</comment>
<protein>
    <submittedName>
        <fullName evidence="1">Uncharacterized protein</fullName>
    </submittedName>
</protein>
<dbReference type="Proteomes" id="UP001148737">
    <property type="component" value="Unassembled WGS sequence"/>
</dbReference>
<evidence type="ECO:0000313" key="1">
    <source>
        <dbReference type="EMBL" id="KAJ3496753.1"/>
    </source>
</evidence>
<name>A0ACC1R3N0_9HYPO</name>
<gene>
    <name evidence="1" type="ORF">NLG97_g2425</name>
</gene>
<proteinExistence type="predicted"/>
<accession>A0ACC1R3N0</accession>
<organism evidence="1 2">
    <name type="scientific">Lecanicillium saksenae</name>
    <dbReference type="NCBI Taxonomy" id="468837"/>
    <lineage>
        <taxon>Eukaryota</taxon>
        <taxon>Fungi</taxon>
        <taxon>Dikarya</taxon>
        <taxon>Ascomycota</taxon>
        <taxon>Pezizomycotina</taxon>
        <taxon>Sordariomycetes</taxon>
        <taxon>Hypocreomycetidae</taxon>
        <taxon>Hypocreales</taxon>
        <taxon>Cordycipitaceae</taxon>
        <taxon>Lecanicillium</taxon>
    </lineage>
</organism>
<reference evidence="1" key="1">
    <citation type="submission" date="2022-07" db="EMBL/GenBank/DDBJ databases">
        <title>Genome Sequence of Lecanicillium saksenae.</title>
        <authorList>
            <person name="Buettner E."/>
        </authorList>
    </citation>
    <scope>NUCLEOTIDE SEQUENCE</scope>
    <source>
        <strain evidence="1">VT-O1</strain>
    </source>
</reference>
<keyword evidence="2" id="KW-1185">Reference proteome</keyword>
<dbReference type="EMBL" id="JANAKD010000164">
    <property type="protein sequence ID" value="KAJ3496753.1"/>
    <property type="molecule type" value="Genomic_DNA"/>
</dbReference>
<evidence type="ECO:0000313" key="2">
    <source>
        <dbReference type="Proteomes" id="UP001148737"/>
    </source>
</evidence>